<proteinExistence type="predicted"/>
<dbReference type="Proteomes" id="UP000231383">
    <property type="component" value="Unassembled WGS sequence"/>
</dbReference>
<organism evidence="3 4">
    <name type="scientific">Candidatus Roizmanbacteria bacterium CG_4_9_14_0_2_um_filter_39_13</name>
    <dbReference type="NCBI Taxonomy" id="1974839"/>
    <lineage>
        <taxon>Bacteria</taxon>
        <taxon>Candidatus Roizmaniibacteriota</taxon>
    </lineage>
</organism>
<keyword evidence="1" id="KW-0472">Membrane</keyword>
<evidence type="ECO:0000313" key="3">
    <source>
        <dbReference type="EMBL" id="PJC30242.1"/>
    </source>
</evidence>
<keyword evidence="1" id="KW-0812">Transmembrane</keyword>
<dbReference type="Pfam" id="PF12229">
    <property type="entry name" value="PG_binding_4"/>
    <property type="match status" value="1"/>
</dbReference>
<protein>
    <recommendedName>
        <fullName evidence="2">YoaR-like putative peptidoglycan binding domain-containing protein</fullName>
    </recommendedName>
</protein>
<dbReference type="AlphaFoldDB" id="A0A2M8EWJ9"/>
<evidence type="ECO:0000256" key="1">
    <source>
        <dbReference type="SAM" id="Phobius"/>
    </source>
</evidence>
<reference evidence="4" key="1">
    <citation type="submission" date="2017-09" db="EMBL/GenBank/DDBJ databases">
        <title>Depth-based differentiation of microbial function through sediment-hosted aquifers and enrichment of novel symbionts in the deep terrestrial subsurface.</title>
        <authorList>
            <person name="Probst A.J."/>
            <person name="Ladd B."/>
            <person name="Jarett J.K."/>
            <person name="Geller-Mcgrath D.E."/>
            <person name="Sieber C.M.K."/>
            <person name="Emerson J.B."/>
            <person name="Anantharaman K."/>
            <person name="Thomas B.C."/>
            <person name="Malmstrom R."/>
            <person name="Stieglmeier M."/>
            <person name="Klingl A."/>
            <person name="Woyke T."/>
            <person name="Ryan C.M."/>
            <person name="Banfield J.F."/>
        </authorList>
    </citation>
    <scope>NUCLEOTIDE SEQUENCE [LARGE SCALE GENOMIC DNA]</scope>
</reference>
<dbReference type="EMBL" id="PFSC01000176">
    <property type="protein sequence ID" value="PJC30242.1"/>
    <property type="molecule type" value="Genomic_DNA"/>
</dbReference>
<dbReference type="InterPro" id="IPR007391">
    <property type="entry name" value="Vancomycin_resist_VanW"/>
</dbReference>
<dbReference type="InterPro" id="IPR052913">
    <property type="entry name" value="Glycopeptide_resist_protein"/>
</dbReference>
<dbReference type="InterPro" id="IPR022029">
    <property type="entry name" value="YoaR-like_PG-bd"/>
</dbReference>
<sequence length="505" mass="56982">MIVDLYHSFQYHPYINDTKINVFLYHALELHSFYHMKYFEKLSILQRSGIITLTIIIAIGLVLVGIWVTVQSQTGDRIYPHVYIDNVDMSNKTKKEALKLLEKRDDYFNTALIEIVYKDIKIATLSGEQLHLKRDIDTKVDQAYMIGRSENLSSRIAQQLNAAIHFQDFTFTSGIEYDKTPIVEFVKIAEETYNYPSENAQFSFKNGKVIEFKTHKNGTKIQSEELYIELNAAIQTITSNTPNKQVVLKDEIVEPEITLAEANDLGIEELIGEGVSDYSHSISSRIHNIILATSKFNGLIVPKDSTFSFNSNIGDISASTGYQPSYIIKEGRTVLGDGGGVCQVSTTVFRAALNTGLPIISRTAHAYRVSYYENDSEPGFDATIFTPSVDFKFRNNTPGAILIETEIDKANKILKFKFYGRSDGRRVELSPVTVWGSVPPPESLYEDDPTLPAGVVKQVDYAAWGSKARFDYKVYDADNNPTIEETYYSSYRPWRAVFLRGTGGI</sequence>
<evidence type="ECO:0000313" key="4">
    <source>
        <dbReference type="Proteomes" id="UP000231383"/>
    </source>
</evidence>
<keyword evidence="1" id="KW-1133">Transmembrane helix</keyword>
<dbReference type="PANTHER" id="PTHR35788:SF1">
    <property type="entry name" value="EXPORTED PROTEIN"/>
    <property type="match status" value="1"/>
</dbReference>
<dbReference type="Pfam" id="PF04294">
    <property type="entry name" value="VanW"/>
    <property type="match status" value="1"/>
</dbReference>
<feature type="domain" description="YoaR-like putative peptidoglycan binding" evidence="2">
    <location>
        <begin position="124"/>
        <end position="235"/>
    </location>
</feature>
<feature type="transmembrane region" description="Helical" evidence="1">
    <location>
        <begin position="50"/>
        <end position="70"/>
    </location>
</feature>
<name>A0A2M8EWJ9_9BACT</name>
<dbReference type="PANTHER" id="PTHR35788">
    <property type="entry name" value="EXPORTED PROTEIN-RELATED"/>
    <property type="match status" value="1"/>
</dbReference>
<comment type="caution">
    <text evidence="3">The sequence shown here is derived from an EMBL/GenBank/DDBJ whole genome shotgun (WGS) entry which is preliminary data.</text>
</comment>
<evidence type="ECO:0000259" key="2">
    <source>
        <dbReference type="Pfam" id="PF12229"/>
    </source>
</evidence>
<gene>
    <name evidence="3" type="ORF">CO051_06765</name>
</gene>
<accession>A0A2M8EWJ9</accession>